<name>A0A928X2U5_LEPEC</name>
<evidence type="ECO:0000313" key="3">
    <source>
        <dbReference type="EMBL" id="MBE9066033.1"/>
    </source>
</evidence>
<dbReference type="InterPro" id="IPR001611">
    <property type="entry name" value="Leu-rich_rpt"/>
</dbReference>
<dbReference type="PRINTS" id="PR00019">
    <property type="entry name" value="LEURICHRPT"/>
</dbReference>
<dbReference type="GO" id="GO:0005737">
    <property type="term" value="C:cytoplasm"/>
    <property type="evidence" value="ECO:0007669"/>
    <property type="project" value="TreeGrafter"/>
</dbReference>
<comment type="caution">
    <text evidence="3">The sequence shown here is derived from an EMBL/GenBank/DDBJ whole genome shotgun (WGS) entry which is preliminary data.</text>
</comment>
<dbReference type="PANTHER" id="PTHR48051">
    <property type="match status" value="1"/>
</dbReference>
<reference evidence="3" key="1">
    <citation type="submission" date="2020-10" db="EMBL/GenBank/DDBJ databases">
        <authorList>
            <person name="Castelo-Branco R."/>
            <person name="Eusebio N."/>
            <person name="Adriana R."/>
            <person name="Vieira A."/>
            <person name="Brugerolle De Fraissinette N."/>
            <person name="Rezende De Castro R."/>
            <person name="Schneider M.P."/>
            <person name="Vasconcelos V."/>
            <person name="Leao P.N."/>
        </authorList>
    </citation>
    <scope>NUCLEOTIDE SEQUENCE</scope>
    <source>
        <strain evidence="3">LEGE 11479</strain>
    </source>
</reference>
<proteinExistence type="predicted"/>
<gene>
    <name evidence="3" type="ORF">IQ260_05140</name>
</gene>
<accession>A0A928X2U5</accession>
<dbReference type="AlphaFoldDB" id="A0A928X2U5"/>
<dbReference type="SUPFAM" id="SSF52058">
    <property type="entry name" value="L domain-like"/>
    <property type="match status" value="1"/>
</dbReference>
<dbReference type="Gene3D" id="3.80.10.10">
    <property type="entry name" value="Ribonuclease Inhibitor"/>
    <property type="match status" value="1"/>
</dbReference>
<organism evidence="3 4">
    <name type="scientific">Leptolyngbya cf. ectocarpi LEGE 11479</name>
    <dbReference type="NCBI Taxonomy" id="1828722"/>
    <lineage>
        <taxon>Bacteria</taxon>
        <taxon>Bacillati</taxon>
        <taxon>Cyanobacteriota</taxon>
        <taxon>Cyanophyceae</taxon>
        <taxon>Leptolyngbyales</taxon>
        <taxon>Leptolyngbyaceae</taxon>
        <taxon>Leptolyngbya group</taxon>
        <taxon>Leptolyngbya</taxon>
    </lineage>
</organism>
<protein>
    <submittedName>
        <fullName evidence="3">Leucine-rich repeat domain-containing protein</fullName>
    </submittedName>
</protein>
<dbReference type="RefSeq" id="WP_193991480.1">
    <property type="nucleotide sequence ID" value="NZ_JADEXP010000026.1"/>
</dbReference>
<dbReference type="InterPro" id="IPR003591">
    <property type="entry name" value="Leu-rich_rpt_typical-subtyp"/>
</dbReference>
<dbReference type="InterPro" id="IPR032675">
    <property type="entry name" value="LRR_dom_sf"/>
</dbReference>
<keyword evidence="1" id="KW-0433">Leucine-rich repeat</keyword>
<dbReference type="Pfam" id="PF13855">
    <property type="entry name" value="LRR_8"/>
    <property type="match status" value="1"/>
</dbReference>
<evidence type="ECO:0000256" key="2">
    <source>
        <dbReference type="ARBA" id="ARBA00022737"/>
    </source>
</evidence>
<evidence type="ECO:0000256" key="1">
    <source>
        <dbReference type="ARBA" id="ARBA00022614"/>
    </source>
</evidence>
<dbReference type="SMART" id="SM00369">
    <property type="entry name" value="LRR_TYP"/>
    <property type="match status" value="2"/>
</dbReference>
<dbReference type="PANTHER" id="PTHR48051:SF1">
    <property type="entry name" value="RAS SUPPRESSOR PROTEIN 1"/>
    <property type="match status" value="1"/>
</dbReference>
<keyword evidence="2" id="KW-0677">Repeat</keyword>
<dbReference type="Proteomes" id="UP000615026">
    <property type="component" value="Unassembled WGS sequence"/>
</dbReference>
<dbReference type="EMBL" id="JADEXP010000026">
    <property type="protein sequence ID" value="MBE9066033.1"/>
    <property type="molecule type" value="Genomic_DNA"/>
</dbReference>
<keyword evidence="4" id="KW-1185">Reference proteome</keyword>
<evidence type="ECO:0000313" key="4">
    <source>
        <dbReference type="Proteomes" id="UP000615026"/>
    </source>
</evidence>
<dbReference type="PROSITE" id="PS51450">
    <property type="entry name" value="LRR"/>
    <property type="match status" value="2"/>
</dbReference>
<dbReference type="InterPro" id="IPR050216">
    <property type="entry name" value="LRR_domain-containing"/>
</dbReference>
<sequence length="126" mass="14412">MAIAQVLKISPEEIVYETYALVLDDGQFEAQWRIQSIIKNKATELNLSGLGLTTLPRELRYFVNLTRLDLSSNQLTSVPKELCQLTNLTRLDLSQNQLISVPKELGQLTNLTWRLDEIANLWLKNL</sequence>